<accession>A0A818S9L2</accession>
<comment type="similarity">
    <text evidence="1">Belongs to the NAD(P)-dependent epimerase/dehydratase family.</text>
</comment>
<evidence type="ECO:0000256" key="3">
    <source>
        <dbReference type="ARBA" id="ARBA00023027"/>
    </source>
</evidence>
<dbReference type="Gene3D" id="3.40.50.720">
    <property type="entry name" value="NAD(P)-binding Rossmann-like Domain"/>
    <property type="match status" value="1"/>
</dbReference>
<dbReference type="EMBL" id="CAJOBB010000370">
    <property type="protein sequence ID" value="CAF3663796.1"/>
    <property type="molecule type" value="Genomic_DNA"/>
</dbReference>
<keyword evidence="2" id="KW-0560">Oxidoreductase</keyword>
<dbReference type="PANTHER" id="PTHR43103:SF5">
    <property type="entry name" value="4-EPIMERASE, PUTATIVE (AFU_ORTHOLOGUE AFUA_7G00360)-RELATED"/>
    <property type="match status" value="1"/>
</dbReference>
<dbReference type="CDD" id="cd08946">
    <property type="entry name" value="SDR_e"/>
    <property type="match status" value="1"/>
</dbReference>
<dbReference type="GO" id="GO:0016491">
    <property type="term" value="F:oxidoreductase activity"/>
    <property type="evidence" value="ECO:0007669"/>
    <property type="project" value="UniProtKB-KW"/>
</dbReference>
<evidence type="ECO:0000256" key="4">
    <source>
        <dbReference type="SAM" id="MobiDB-lite"/>
    </source>
</evidence>
<evidence type="ECO:0000256" key="2">
    <source>
        <dbReference type="ARBA" id="ARBA00023002"/>
    </source>
</evidence>
<organism evidence="6 7">
    <name type="scientific">Adineta steineri</name>
    <dbReference type="NCBI Taxonomy" id="433720"/>
    <lineage>
        <taxon>Eukaryota</taxon>
        <taxon>Metazoa</taxon>
        <taxon>Spiralia</taxon>
        <taxon>Gnathifera</taxon>
        <taxon>Rotifera</taxon>
        <taxon>Eurotatoria</taxon>
        <taxon>Bdelloidea</taxon>
        <taxon>Adinetida</taxon>
        <taxon>Adinetidae</taxon>
        <taxon>Adineta</taxon>
    </lineage>
</organism>
<gene>
    <name evidence="6" type="ORF">KXQ929_LOCUS8501</name>
</gene>
<reference evidence="6" key="1">
    <citation type="submission" date="2021-02" db="EMBL/GenBank/DDBJ databases">
        <authorList>
            <person name="Nowell W R."/>
        </authorList>
    </citation>
    <scope>NUCLEOTIDE SEQUENCE</scope>
</reference>
<comment type="caution">
    <text evidence="6">The sequence shown here is derived from an EMBL/GenBank/DDBJ whole genome shotgun (WGS) entry which is preliminary data.</text>
</comment>
<dbReference type="Proteomes" id="UP000663868">
    <property type="component" value="Unassembled WGS sequence"/>
</dbReference>
<dbReference type="AlphaFoldDB" id="A0A818S9L2"/>
<sequence>MSASKSLKLVLVTGAAGNIGKYFAEHANKQKYKLRLMVHSIHEPEKVDPLKPFGEIIKGDLDKTETLEKACKDIHTIVHLAGDPDPSGTWDSLKKSNIDGYLYNIFLAAKKAGVKRMVYASSIHAISGYPNDVQAKTNEPPNPGDLYGVTKCFGEALCRYMGEKEGVPSIAVRIGAFQEHTSAQNKDSLNMMDAWLSQRDCVQLLERCIDAPEDLKFAIVHGLSRNTFNRMEIESTRQLLGYDPQDNFFEESEIFKKLSMTDELAEHSVEDDRQKSGLRDKSPEDKKKDKKK</sequence>
<dbReference type="InterPro" id="IPR036291">
    <property type="entry name" value="NAD(P)-bd_dom_sf"/>
</dbReference>
<feature type="region of interest" description="Disordered" evidence="4">
    <location>
        <begin position="265"/>
        <end position="292"/>
    </location>
</feature>
<evidence type="ECO:0000256" key="1">
    <source>
        <dbReference type="ARBA" id="ARBA00007637"/>
    </source>
</evidence>
<protein>
    <recommendedName>
        <fullName evidence="5">NAD-dependent epimerase/dehydratase domain-containing protein</fullName>
    </recommendedName>
</protein>
<evidence type="ECO:0000313" key="7">
    <source>
        <dbReference type="Proteomes" id="UP000663868"/>
    </source>
</evidence>
<dbReference type="InterPro" id="IPR001509">
    <property type="entry name" value="Epimerase_deHydtase"/>
</dbReference>
<evidence type="ECO:0000313" key="6">
    <source>
        <dbReference type="EMBL" id="CAF3663796.1"/>
    </source>
</evidence>
<keyword evidence="3" id="KW-0520">NAD</keyword>
<name>A0A818S9L2_9BILA</name>
<dbReference type="Pfam" id="PF01370">
    <property type="entry name" value="Epimerase"/>
    <property type="match status" value="1"/>
</dbReference>
<feature type="domain" description="NAD-dependent epimerase/dehydratase" evidence="5">
    <location>
        <begin position="10"/>
        <end position="174"/>
    </location>
</feature>
<dbReference type="PANTHER" id="PTHR43103">
    <property type="entry name" value="NUCLEOSIDE-DIPHOSPHATE-SUGAR EPIMERASE"/>
    <property type="match status" value="1"/>
</dbReference>
<dbReference type="SUPFAM" id="SSF51735">
    <property type="entry name" value="NAD(P)-binding Rossmann-fold domains"/>
    <property type="match status" value="1"/>
</dbReference>
<evidence type="ECO:0000259" key="5">
    <source>
        <dbReference type="Pfam" id="PF01370"/>
    </source>
</evidence>
<proteinExistence type="inferred from homology"/>